<reference evidence="4" key="1">
    <citation type="journal article" date="2019" name="Int. J. Syst. Evol. Microbiol.">
        <title>The Global Catalogue of Microorganisms (GCM) 10K type strain sequencing project: providing services to taxonomists for standard genome sequencing and annotation.</title>
        <authorList>
            <consortium name="The Broad Institute Genomics Platform"/>
            <consortium name="The Broad Institute Genome Sequencing Center for Infectious Disease"/>
            <person name="Wu L."/>
            <person name="Ma J."/>
        </authorList>
    </citation>
    <scope>NUCLEOTIDE SEQUENCE [LARGE SCALE GENOMIC DNA]</scope>
    <source>
        <strain evidence="4">JCM 16578</strain>
    </source>
</reference>
<protein>
    <submittedName>
        <fullName evidence="3">C45 family autoproteolytic acyltransferase/hydolase</fullName>
    </submittedName>
</protein>
<dbReference type="InterPro" id="IPR047801">
    <property type="entry name" value="Peptidase_C45"/>
</dbReference>
<dbReference type="PANTHER" id="PTHR34180">
    <property type="entry name" value="PEPTIDASE C45"/>
    <property type="match status" value="1"/>
</dbReference>
<evidence type="ECO:0000313" key="3">
    <source>
        <dbReference type="EMBL" id="GAA3902814.1"/>
    </source>
</evidence>
<feature type="region of interest" description="Disordered" evidence="1">
    <location>
        <begin position="374"/>
        <end position="394"/>
    </location>
</feature>
<dbReference type="RefSeq" id="WP_345554146.1">
    <property type="nucleotide sequence ID" value="NZ_BAAAZA010000051.1"/>
</dbReference>
<accession>A0ABP7LMV6</accession>
<dbReference type="GO" id="GO:0016746">
    <property type="term" value="F:acyltransferase activity"/>
    <property type="evidence" value="ECO:0007669"/>
    <property type="project" value="UniProtKB-KW"/>
</dbReference>
<evidence type="ECO:0000256" key="1">
    <source>
        <dbReference type="SAM" id="MobiDB-lite"/>
    </source>
</evidence>
<dbReference type="EMBL" id="BAAAZA010000051">
    <property type="protein sequence ID" value="GAA3902814.1"/>
    <property type="molecule type" value="Genomic_DNA"/>
</dbReference>
<evidence type="ECO:0000259" key="2">
    <source>
        <dbReference type="Pfam" id="PF03417"/>
    </source>
</evidence>
<keyword evidence="3" id="KW-0808">Transferase</keyword>
<comment type="caution">
    <text evidence="3">The sequence shown here is derived from an EMBL/GenBank/DDBJ whole genome shotgun (WGS) entry which is preliminary data.</text>
</comment>
<dbReference type="NCBIfam" id="NF040521">
    <property type="entry name" value="C45_proenzyme"/>
    <property type="match status" value="1"/>
</dbReference>
<proteinExistence type="predicted"/>
<feature type="compositionally biased region" description="Low complexity" evidence="1">
    <location>
        <begin position="377"/>
        <end position="394"/>
    </location>
</feature>
<dbReference type="Proteomes" id="UP001501563">
    <property type="component" value="Unassembled WGS sequence"/>
</dbReference>
<organism evidence="3 4">
    <name type="scientific">Streptomyces lannensis</name>
    <dbReference type="NCBI Taxonomy" id="766498"/>
    <lineage>
        <taxon>Bacteria</taxon>
        <taxon>Bacillati</taxon>
        <taxon>Actinomycetota</taxon>
        <taxon>Actinomycetes</taxon>
        <taxon>Kitasatosporales</taxon>
        <taxon>Streptomycetaceae</taxon>
        <taxon>Streptomyces</taxon>
    </lineage>
</organism>
<keyword evidence="3" id="KW-0012">Acyltransferase</keyword>
<dbReference type="InterPro" id="IPR005079">
    <property type="entry name" value="Peptidase_C45_hydrolase"/>
</dbReference>
<gene>
    <name evidence="3" type="ORF">GCM10022207_84920</name>
</gene>
<dbReference type="InterPro" id="IPR047794">
    <property type="entry name" value="C45_proenzyme-like"/>
</dbReference>
<dbReference type="Pfam" id="PF03417">
    <property type="entry name" value="AAT"/>
    <property type="match status" value="1"/>
</dbReference>
<dbReference type="Gene3D" id="1.10.10.2120">
    <property type="match status" value="1"/>
</dbReference>
<keyword evidence="4" id="KW-1185">Reference proteome</keyword>
<dbReference type="PANTHER" id="PTHR34180:SF1">
    <property type="entry name" value="BETA-ALANYL-DOPAMINE_CARCININE HYDROLASE"/>
    <property type="match status" value="1"/>
</dbReference>
<sequence length="394" mass="43183">MPEQLLFIDLTSADPQERGRQYGVAARELIERSIDFYADLFLRTAGLQWTEATARARAWIPLIDDYLPGILDEIRGIAEGAGRDFEEILALNARFELSQSNPFDDKADEGCTSFALLEEANGLEHVLCGQNWDWREQVADTVVVLRVQQPGRPTLITQTEAGQIGRHGANSAGIGLNANGLGGGFDAGLSVPGTFVRRKILESWDVYDALQAAFQVTQSAPSNLLITHRDGFAIDLETTPGRHGWMYPTHGVLVHGNHFQAFVPPQIEKTYRPFSVDSLFRVPRVEKGLQAARSVTSGARLRALVHDVMSDHFAHPNSVCQHADPRRHEADRYQTVVSSLVDLSTGEYLLTAGLPCENDYVRVPWNIYDGPEAPTRPASGASSSPAPHAAAHAG</sequence>
<name>A0ABP7LMV6_9ACTN</name>
<feature type="domain" description="Peptidase C45 hydrolase" evidence="2">
    <location>
        <begin position="126"/>
        <end position="300"/>
    </location>
</feature>
<dbReference type="Gene3D" id="3.60.60.10">
    <property type="entry name" value="Penicillin V Acylase, Chain A"/>
    <property type="match status" value="1"/>
</dbReference>
<evidence type="ECO:0000313" key="4">
    <source>
        <dbReference type="Proteomes" id="UP001501563"/>
    </source>
</evidence>